<name>A0A644YSS2_9ZZZZ</name>
<protein>
    <submittedName>
        <fullName evidence="1">Uncharacterized protein</fullName>
    </submittedName>
</protein>
<gene>
    <name evidence="1" type="ORF">SDC9_78156</name>
</gene>
<accession>A0A644YSS2</accession>
<dbReference type="EMBL" id="VSSQ01006120">
    <property type="protein sequence ID" value="MPM31600.1"/>
    <property type="molecule type" value="Genomic_DNA"/>
</dbReference>
<evidence type="ECO:0000313" key="1">
    <source>
        <dbReference type="EMBL" id="MPM31600.1"/>
    </source>
</evidence>
<organism evidence="1">
    <name type="scientific">bioreactor metagenome</name>
    <dbReference type="NCBI Taxonomy" id="1076179"/>
    <lineage>
        <taxon>unclassified sequences</taxon>
        <taxon>metagenomes</taxon>
        <taxon>ecological metagenomes</taxon>
    </lineage>
</organism>
<dbReference type="AntiFam" id="ANF00095">
    <property type="entry name" value="Shadow ORF (opposite ABC transporters)"/>
</dbReference>
<reference evidence="1" key="1">
    <citation type="submission" date="2019-08" db="EMBL/GenBank/DDBJ databases">
        <authorList>
            <person name="Kucharzyk K."/>
            <person name="Murdoch R.W."/>
            <person name="Higgins S."/>
            <person name="Loffler F."/>
        </authorList>
    </citation>
    <scope>NUCLEOTIDE SEQUENCE</scope>
</reference>
<dbReference type="AntiFam" id="ANF00142">
    <property type="entry name" value="Shadow ORF (opposite yadG)"/>
</dbReference>
<dbReference type="AlphaFoldDB" id="A0A644YSS2"/>
<comment type="caution">
    <text evidence="1">The sequence shown here is derived from an EMBL/GenBank/DDBJ whole genome shotgun (WGS) entry which is preliminary data.</text>
</comment>
<proteinExistence type="predicted"/>
<sequence>MVDGDALVLQHRRDPALVEEDQAVGDAEELLVVVGEVDGAHPGAGELEHRGDDLLAALDVDADGRLVEDEEPGVGAQQPADDDLLLVAAGQAGDVVLDRAAADLQRLAVVVGHRPAQRQVEEPAGPAQLAGVAADADVLLDVEGRHDALAVPVVRDVRDAVPDGLGGAGQP</sequence>